<evidence type="ECO:0000313" key="2">
    <source>
        <dbReference type="Proteomes" id="UP000202440"/>
    </source>
</evidence>
<protein>
    <submittedName>
        <fullName evidence="1">Uncharacterized protein</fullName>
    </submittedName>
</protein>
<sequence>MIHGDITEEDYEKSVTSKGSAIDWMVERYKRRLPLFGGLTKMEADSYEFALACEAYLEPESSTSYYLMRRLQQFSVGYALYPQHVGETIDFVLDDTVHRVYVSDRGQLPGPNHWMTAVQCSWVMRDAKALSQLAKLDVEQINSSCGDKHTVYTDLALIYQSLLCESDARDALLMAMYSPTTIEAGGHFEEYVYHCITPQLDAIATVVFDEGEQRFNQAIENALLLRQAFYTKHAETAVPRDALSLPLMGLAALAYDRLGYRVTVENRYIPQWLVEHRDWSQLPPLPDDNLRLNYPIRTQGPEEK</sequence>
<dbReference type="InterPro" id="IPR029074">
    <property type="entry name" value="Imm49"/>
</dbReference>
<dbReference type="RefSeq" id="WP_094059213.1">
    <property type="nucleotide sequence ID" value="NZ_CP022530.1"/>
</dbReference>
<keyword evidence="2" id="KW-1185">Reference proteome</keyword>
<gene>
    <name evidence="1" type="ORF">CHH28_04660</name>
</gene>
<reference evidence="1 2" key="1">
    <citation type="submission" date="2017-07" db="EMBL/GenBank/DDBJ databases">
        <title>Annotated genome sequence of Bacterioplanes sanyensis isolated from Red Sea.</title>
        <authorList>
            <person name="Rehman Z.U."/>
        </authorList>
    </citation>
    <scope>NUCLEOTIDE SEQUENCE [LARGE SCALE GENOMIC DNA]</scope>
    <source>
        <strain evidence="1 2">NV9</strain>
    </source>
</reference>
<accession>A0A222FHR1</accession>
<proteinExistence type="predicted"/>
<dbReference type="Pfam" id="PF15575">
    <property type="entry name" value="Imm49"/>
    <property type="match status" value="1"/>
</dbReference>
<dbReference type="KEGG" id="bsan:CHH28_04660"/>
<dbReference type="OrthoDB" id="6294748at2"/>
<dbReference type="AlphaFoldDB" id="A0A222FHR1"/>
<name>A0A222FHR1_9GAMM</name>
<dbReference type="EMBL" id="CP022530">
    <property type="protein sequence ID" value="ASP38014.1"/>
    <property type="molecule type" value="Genomic_DNA"/>
</dbReference>
<organism evidence="1 2">
    <name type="scientific">Bacterioplanes sanyensis</name>
    <dbReference type="NCBI Taxonomy" id="1249553"/>
    <lineage>
        <taxon>Bacteria</taxon>
        <taxon>Pseudomonadati</taxon>
        <taxon>Pseudomonadota</taxon>
        <taxon>Gammaproteobacteria</taxon>
        <taxon>Oceanospirillales</taxon>
        <taxon>Oceanospirillaceae</taxon>
        <taxon>Bacterioplanes</taxon>
    </lineage>
</organism>
<dbReference type="Proteomes" id="UP000202440">
    <property type="component" value="Chromosome"/>
</dbReference>
<evidence type="ECO:0000313" key="1">
    <source>
        <dbReference type="EMBL" id="ASP38014.1"/>
    </source>
</evidence>